<dbReference type="Ensembl" id="ENSMICT00000017256.3">
    <property type="protein sequence ID" value="ENSMICP00000015719.2"/>
    <property type="gene ID" value="ENSMICG00000017257.3"/>
</dbReference>
<comment type="subcellular location">
    <subcellularLocation>
        <location evidence="1">Apical cell membrane</location>
        <topology evidence="1">Multi-pass membrane protein</topology>
    </subcellularLocation>
</comment>
<reference evidence="16" key="1">
    <citation type="submission" date="2016-12" db="EMBL/GenBank/DDBJ databases">
        <title>Mouse lemur reference genome and diversity panel.</title>
        <authorList>
            <person name="Harris R."/>
            <person name="Larsen P."/>
            <person name="Liu Y."/>
            <person name="Hughes D.S."/>
            <person name="Murali S."/>
            <person name="Raveendran M."/>
            <person name="Korchina V."/>
            <person name="Wang M."/>
            <person name="Jhangiani S."/>
            <person name="Bandaranaike D."/>
            <person name="Bellair M."/>
            <person name="Blankenburg K."/>
            <person name="Chao H."/>
            <person name="Dahdouli M."/>
            <person name="Dinh H."/>
            <person name="Doddapaneni H."/>
            <person name="English A."/>
            <person name="Firestine M."/>
            <person name="Gnanaolivu R."/>
            <person name="Gross S."/>
            <person name="Hernandez B."/>
            <person name="Javaid M."/>
            <person name="Jayaseelan J."/>
            <person name="Jones J."/>
            <person name="Khan Z."/>
            <person name="Kovar C."/>
            <person name="Kurapati P."/>
            <person name="Le B."/>
            <person name="Lee S."/>
            <person name="Li M."/>
            <person name="Mathew T."/>
            <person name="Narasimhan A."/>
            <person name="Ngo D."/>
            <person name="Nguyen L."/>
            <person name="Okwuonu G."/>
            <person name="Ongeri F."/>
            <person name="Osuji N."/>
            <person name="Pu L.-L."/>
            <person name="Puazo M."/>
            <person name="Quiroz J."/>
            <person name="Raj R."/>
            <person name="Rajbhandari K."/>
            <person name="Reid J.G."/>
            <person name="Santibanez J."/>
            <person name="Sexton D."/>
            <person name="Skinner E."/>
            <person name="Vee V."/>
            <person name="Weissenberger G."/>
            <person name="Wu Y."/>
            <person name="Xin Y."/>
            <person name="Han Y."/>
            <person name="Campbell C."/>
            <person name="Brown A."/>
            <person name="Sullivan B."/>
            <person name="Shelton J."/>
            <person name="Brown S."/>
            <person name="Dudchenko O."/>
            <person name="Machol I."/>
            <person name="Durand N."/>
            <person name="Shamim M."/>
            <person name="Lieberman A."/>
            <person name="Muzny D.M."/>
            <person name="Richards S."/>
            <person name="Yoder A."/>
            <person name="Worley K.C."/>
            <person name="Rogers J."/>
            <person name="Gibbs R.A."/>
        </authorList>
    </citation>
    <scope>NUCLEOTIDE SEQUENCE [LARGE SCALE GENOMIC DNA]</scope>
</reference>
<dbReference type="Proteomes" id="UP000694394">
    <property type="component" value="Chromosome 14"/>
</dbReference>
<dbReference type="GO" id="GO:0008308">
    <property type="term" value="F:voltage-gated monoatomic anion channel activity"/>
    <property type="evidence" value="ECO:0007669"/>
    <property type="project" value="Ensembl"/>
</dbReference>
<dbReference type="GO" id="GO:0005789">
    <property type="term" value="C:endoplasmic reticulum membrane"/>
    <property type="evidence" value="ECO:0007669"/>
    <property type="project" value="Ensembl"/>
</dbReference>
<proteinExistence type="inferred from homology"/>
<dbReference type="GO" id="GO:0042910">
    <property type="term" value="F:xenobiotic transmembrane transporter activity"/>
    <property type="evidence" value="ECO:0007669"/>
    <property type="project" value="Ensembl"/>
</dbReference>
<evidence type="ECO:0000256" key="14">
    <source>
        <dbReference type="SAM" id="Phobius"/>
    </source>
</evidence>
<keyword evidence="9" id="KW-0406">Ion transport</keyword>
<keyword evidence="4" id="KW-1003">Cell membrane</keyword>
<evidence type="ECO:0000256" key="13">
    <source>
        <dbReference type="ARBA" id="ARBA00035839"/>
    </source>
</evidence>
<feature type="transmembrane region" description="Helical" evidence="14">
    <location>
        <begin position="345"/>
        <end position="368"/>
    </location>
</feature>
<evidence type="ECO:0000256" key="6">
    <source>
        <dbReference type="ARBA" id="ARBA00022847"/>
    </source>
</evidence>
<dbReference type="GeneTree" id="ENSGT00940000162523"/>
<feature type="transmembrane region" description="Helical" evidence="14">
    <location>
        <begin position="515"/>
        <end position="532"/>
    </location>
</feature>
<evidence type="ECO:0000256" key="10">
    <source>
        <dbReference type="ARBA" id="ARBA00023136"/>
    </source>
</evidence>
<keyword evidence="8" id="KW-0915">Sodium</keyword>
<dbReference type="PANTHER" id="PTHR11662">
    <property type="entry name" value="SOLUTE CARRIER FAMILY 17"/>
    <property type="match status" value="1"/>
</dbReference>
<accession>A0A8B7EPE3</accession>
<keyword evidence="10 14" id="KW-0472">Membrane</keyword>
<dbReference type="GO" id="GO:0016324">
    <property type="term" value="C:apical plasma membrane"/>
    <property type="evidence" value="ECO:0007669"/>
    <property type="project" value="UniProtKB-SubCell"/>
</dbReference>
<dbReference type="GO" id="GO:0008514">
    <property type="term" value="F:organic anion transmembrane transporter activity"/>
    <property type="evidence" value="ECO:0007669"/>
    <property type="project" value="Ensembl"/>
</dbReference>
<dbReference type="GO" id="GO:0015143">
    <property type="term" value="F:urate transmembrane transporter activity"/>
    <property type="evidence" value="ECO:0007669"/>
    <property type="project" value="Ensembl"/>
</dbReference>
<dbReference type="FunFam" id="1.20.1250.20:FF:000060">
    <property type="entry name" value="Solute carrier family 17 member 3"/>
    <property type="match status" value="1"/>
</dbReference>
<evidence type="ECO:0000256" key="4">
    <source>
        <dbReference type="ARBA" id="ARBA00022475"/>
    </source>
</evidence>
<dbReference type="InterPro" id="IPR011701">
    <property type="entry name" value="MFS"/>
</dbReference>
<dbReference type="GeneID" id="105858318"/>
<evidence type="ECO:0000256" key="8">
    <source>
        <dbReference type="ARBA" id="ARBA00023053"/>
    </source>
</evidence>
<organism evidence="16 17">
    <name type="scientific">Microcebus murinus</name>
    <name type="common">Gray mouse lemur</name>
    <name type="synonym">Lemur murinus</name>
    <dbReference type="NCBI Taxonomy" id="30608"/>
    <lineage>
        <taxon>Eukaryota</taxon>
        <taxon>Metazoa</taxon>
        <taxon>Chordata</taxon>
        <taxon>Craniata</taxon>
        <taxon>Vertebrata</taxon>
        <taxon>Euteleostomi</taxon>
        <taxon>Mammalia</taxon>
        <taxon>Eutheria</taxon>
        <taxon>Euarchontoglires</taxon>
        <taxon>Primates</taxon>
        <taxon>Strepsirrhini</taxon>
        <taxon>Lemuriformes</taxon>
        <taxon>Cheirogaleidae</taxon>
        <taxon>Microcebus</taxon>
    </lineage>
</organism>
<dbReference type="CTD" id="10786"/>
<dbReference type="GO" id="GO:0019534">
    <property type="term" value="F:toxin transmembrane transporter activity"/>
    <property type="evidence" value="ECO:0007669"/>
    <property type="project" value="Ensembl"/>
</dbReference>
<feature type="transmembrane region" description="Helical" evidence="14">
    <location>
        <begin position="281"/>
        <end position="304"/>
    </location>
</feature>
<evidence type="ECO:0000256" key="5">
    <source>
        <dbReference type="ARBA" id="ARBA00022692"/>
    </source>
</evidence>
<sequence length="549" mass="60235">MVQALGWQRILSCLCSKEKTGARVEETHSPTGSLSSDIKPVKTIHQKRRNVMATMTELSPIEGESKYPQDKQVDKKLIPSKVPGLCSTRYGLALTLHFCNLSLVTQNTIISITMVAMVNSTGHQSQLNSSTEGLPIDSFGGPNNTPKSLPARAPTYDWNPQIQGIIFSSINYGMILTPALSGYLAGKVGTKRVFGFSLLVSSLLTLCTPLATDFGLTSLIITRVVHGLSQGSGFGGQFAIWEKWSLPHERSRLCSIALSGMPLGSFTALLISGFISQTIGWPFAFYVFGGSGCVFCLLWFVLVYDDPASHPWISTSEKEYIISSLDQQVSSFKQPLPIKAILRSLPFWSICICSFGYYWLLTTIIAYTPTYISSVHNVNIRDNGVLSAFPFLCAWATGILGGCLADFLLSKNFRLITVRKIATVIGNLPASAFIVALPYLNSNHITTVTLVTLSCVLGQFCQAGVQINTLDIAPRYSGFLTGVSRQFSHIAIILVPIITGFLLNQDPEFGWKNTFLLMFAINLSGLIFYIIFGEADIQDWAKERKLTRL</sequence>
<keyword evidence="3" id="KW-0813">Transport</keyword>
<evidence type="ECO:0000259" key="15">
    <source>
        <dbReference type="PROSITE" id="PS50850"/>
    </source>
</evidence>
<evidence type="ECO:0000313" key="16">
    <source>
        <dbReference type="Ensembl" id="ENSMICP00000015719.2"/>
    </source>
</evidence>
<dbReference type="AlphaFoldDB" id="A0A8B7EPE3"/>
<dbReference type="InterPro" id="IPR050382">
    <property type="entry name" value="MFS_Na/Anion_cotransporter"/>
</dbReference>
<dbReference type="GO" id="GO:0005436">
    <property type="term" value="F:sodium:phosphate symporter activity"/>
    <property type="evidence" value="ECO:0007669"/>
    <property type="project" value="UniProtKB-ARBA"/>
</dbReference>
<keyword evidence="5 14" id="KW-0812">Transmembrane</keyword>
<dbReference type="Pfam" id="PF07690">
    <property type="entry name" value="MFS_1"/>
    <property type="match status" value="1"/>
</dbReference>
<feature type="transmembrane region" description="Helical" evidence="14">
    <location>
        <begin position="218"/>
        <end position="241"/>
    </location>
</feature>
<keyword evidence="11" id="KW-0325">Glycoprotein</keyword>
<evidence type="ECO:0000256" key="7">
    <source>
        <dbReference type="ARBA" id="ARBA00022989"/>
    </source>
</evidence>
<reference evidence="16" key="3">
    <citation type="submission" date="2025-09" db="UniProtKB">
        <authorList>
            <consortium name="Ensembl"/>
        </authorList>
    </citation>
    <scope>IDENTIFICATION</scope>
</reference>
<dbReference type="SUPFAM" id="SSF103473">
    <property type="entry name" value="MFS general substrate transporter"/>
    <property type="match status" value="1"/>
</dbReference>
<evidence type="ECO:0000256" key="3">
    <source>
        <dbReference type="ARBA" id="ARBA00022448"/>
    </source>
</evidence>
<dbReference type="PANTHER" id="PTHR11662:SF134">
    <property type="entry name" value="SODIUM-DEPENDENT PHOSPHATE TRANSPORT PROTEIN 4"/>
    <property type="match status" value="1"/>
</dbReference>
<dbReference type="PROSITE" id="PS50850">
    <property type="entry name" value="MFS"/>
    <property type="match status" value="1"/>
</dbReference>
<dbReference type="GO" id="GO:0046415">
    <property type="term" value="P:urate metabolic process"/>
    <property type="evidence" value="ECO:0007669"/>
    <property type="project" value="Ensembl"/>
</dbReference>
<dbReference type="KEGG" id="mmur:105858318"/>
<feature type="domain" description="Major facilitator superfamily (MFS) profile" evidence="15">
    <location>
        <begin position="108"/>
        <end position="537"/>
    </location>
</feature>
<gene>
    <name evidence="16" type="primary">SLC17A3</name>
</gene>
<feature type="transmembrane region" description="Helical" evidence="14">
    <location>
        <begin position="388"/>
        <end position="409"/>
    </location>
</feature>
<keyword evidence="7 14" id="KW-1133">Transmembrane helix</keyword>
<dbReference type="OrthoDB" id="2985014at2759"/>
<dbReference type="InterPro" id="IPR020846">
    <property type="entry name" value="MFS_dom"/>
</dbReference>
<dbReference type="GO" id="GO:1990961">
    <property type="term" value="P:xenobiotic detoxification by transmembrane export across the plasma membrane"/>
    <property type="evidence" value="ECO:0007669"/>
    <property type="project" value="Ensembl"/>
</dbReference>
<comment type="similarity">
    <text evidence="2">Belongs to the major facilitator superfamily. Sodium/anion cotransporter family.</text>
</comment>
<evidence type="ECO:0000313" key="17">
    <source>
        <dbReference type="Proteomes" id="UP000694394"/>
    </source>
</evidence>
<dbReference type="Gene3D" id="1.20.1250.20">
    <property type="entry name" value="MFS general substrate transporter like domains"/>
    <property type="match status" value="2"/>
</dbReference>
<name>A0A8B7EPE3_MICMU</name>
<evidence type="ECO:0000256" key="2">
    <source>
        <dbReference type="ARBA" id="ARBA00008586"/>
    </source>
</evidence>
<dbReference type="GO" id="GO:0015562">
    <property type="term" value="F:efflux transmembrane transporter activity"/>
    <property type="evidence" value="ECO:0007669"/>
    <property type="project" value="Ensembl"/>
</dbReference>
<dbReference type="GO" id="GO:0048471">
    <property type="term" value="C:perinuclear region of cytoplasm"/>
    <property type="evidence" value="ECO:0007669"/>
    <property type="project" value="Ensembl"/>
</dbReference>
<feature type="transmembrane region" description="Helical" evidence="14">
    <location>
        <begin position="165"/>
        <end position="186"/>
    </location>
</feature>
<evidence type="ECO:0000256" key="1">
    <source>
        <dbReference type="ARBA" id="ARBA00004424"/>
    </source>
</evidence>
<feature type="transmembrane region" description="Helical" evidence="14">
    <location>
        <begin position="253"/>
        <end position="275"/>
    </location>
</feature>
<keyword evidence="12" id="KW-0739">Sodium transport</keyword>
<protein>
    <submittedName>
        <fullName evidence="16">Solute carrier family 17 member 3</fullName>
    </submittedName>
</protein>
<dbReference type="InterPro" id="IPR036259">
    <property type="entry name" value="MFS_trans_sf"/>
</dbReference>
<keyword evidence="6" id="KW-0769">Symport</keyword>
<feature type="transmembrane region" description="Helical" evidence="14">
    <location>
        <begin position="193"/>
        <end position="212"/>
    </location>
</feature>
<dbReference type="RefSeq" id="XP_012596811.1">
    <property type="nucleotide sequence ID" value="XM_012741357.3"/>
</dbReference>
<evidence type="ECO:0000256" key="12">
    <source>
        <dbReference type="ARBA" id="ARBA00023201"/>
    </source>
</evidence>
<comment type="catalytic activity">
    <reaction evidence="13">
        <text>3 Na(+)(out) + phosphate(out) = 3 Na(+)(in) + phosphate(in)</text>
        <dbReference type="Rhea" id="RHEA:71255"/>
        <dbReference type="ChEBI" id="CHEBI:29101"/>
        <dbReference type="ChEBI" id="CHEBI:43474"/>
    </reaction>
</comment>
<dbReference type="EMBL" id="ABDC03018581">
    <property type="status" value="NOT_ANNOTATED_CDS"/>
    <property type="molecule type" value="Genomic_DNA"/>
</dbReference>
<evidence type="ECO:0000256" key="11">
    <source>
        <dbReference type="ARBA" id="ARBA00023180"/>
    </source>
</evidence>
<dbReference type="FunFam" id="1.20.1250.20:FF:000003">
    <property type="entry name" value="Solute carrier family 17 member 3"/>
    <property type="match status" value="1"/>
</dbReference>
<reference evidence="16" key="2">
    <citation type="submission" date="2025-08" db="UniProtKB">
        <authorList>
            <consortium name="Ensembl"/>
        </authorList>
    </citation>
    <scope>IDENTIFICATION</scope>
</reference>
<feature type="transmembrane region" description="Helical" evidence="14">
    <location>
        <begin position="421"/>
        <end position="440"/>
    </location>
</feature>
<evidence type="ECO:0000256" key="9">
    <source>
        <dbReference type="ARBA" id="ARBA00023065"/>
    </source>
</evidence>
<feature type="transmembrane region" description="Helical" evidence="14">
    <location>
        <begin position="486"/>
        <end position="503"/>
    </location>
</feature>
<keyword evidence="17" id="KW-1185">Reference proteome</keyword>